<dbReference type="InterPro" id="IPR043502">
    <property type="entry name" value="DNA/RNA_pol_sf"/>
</dbReference>
<dbReference type="Gene3D" id="1.10.340.70">
    <property type="match status" value="1"/>
</dbReference>
<dbReference type="CDD" id="cd00303">
    <property type="entry name" value="retropepsin_like"/>
    <property type="match status" value="1"/>
</dbReference>
<dbReference type="FunFam" id="1.10.340.70:FF:000001">
    <property type="entry name" value="Retrovirus-related Pol polyprotein from transposon gypsy-like Protein"/>
    <property type="match status" value="1"/>
</dbReference>
<sequence length="1012" mass="115949">MQRFCPPERETAYRCEFRNRKRNRDETAADYGYALKRLGSRAFPTIPVMMHESVIVEQYISELGSAELKRHVQFAHPTTLDRAISLAVEFEAFEGAQIYPRKPKDLEELPVLALTNSKREVENRFQENSKIEKLEDSIRDVQLSLKQVIDKIDKTPNRPNNSGRPAHRNFRQKKILVLRVTLIFKNVYEKLGKIKPKLTVVSTILTTADGEPMKVMVASDLLLQLNNHGFIHSAIVADLGNIAGILGLDFLSKYEVTISASQGTLTFPNFTVKLSIDSDVQATCTCARVQHADSVQVPGRAEMFVRGKIDADLTGNVDSIFEPIDGFQGEKHVLIPKSVVQTSDTEVVFSILNPTPHAVILKRNLTVASLQPIKEIMEENVQQPTSSTEKSVKIPEHLQVLAENVSDNLTFSQRSDIGKVISEYADVFVGPDGKLGRTDLVEHSILTETDRPVKVPPRRLPISQREVAAAEIDKMLKNDIIEPSHSPYSAPILLVLITRLLETHAQKPEVKSANQEFKLLMRQWQSLKVSNGLLYRIYENEDTAPHFQLVTPHAMRREIMHQLHNVRTAGHLGREKTLNRIKARFYWPGMTDDVSRWCQSCMSCQKRKPGPGLGKSPMQHCTVYGPMEYIAIDILGPLSTTDDGNRYIMVVGDYFSKWSEAYALRQHTAQTVADKQVTEFICRFGTPTRIHTDQGPEFESHLFERMCKLLDIEKSRTTPYHRQSDRMVERYNRTLAMMLAMFVSENKDDWNDHLPYLCMAYRACIHDSTKCSPNLLMLGREISLPIDVMTGNYIFCRQNRYYDTKLKSRDYKVDSLVFRWYPPEANQKLGLGWIGPYKVIRKISDITYEIERCADNKRKIVHVDYLKPVVLQTELIETDAQEMNITGLYESTDDSELSNHKIDDADDHSYQKGIETVEMNSPKFSFVFSILKLIMSTEEPLNIMAEDEIFDKEKFIEFYYSTDMHCPSADCDFGGRFLTKTKYSRHWEERHISSVQKYECPIQYCRGVLDKV</sequence>
<dbReference type="GO" id="GO:0003676">
    <property type="term" value="F:nucleic acid binding"/>
    <property type="evidence" value="ECO:0007669"/>
    <property type="project" value="InterPro"/>
</dbReference>
<dbReference type="AlphaFoldDB" id="A0A6J8B3W4"/>
<evidence type="ECO:0000313" key="3">
    <source>
        <dbReference type="Proteomes" id="UP000507470"/>
    </source>
</evidence>
<name>A0A6J8B3W4_MYTCO</name>
<dbReference type="OrthoDB" id="6157736at2759"/>
<evidence type="ECO:0000259" key="1">
    <source>
        <dbReference type="PROSITE" id="PS50994"/>
    </source>
</evidence>
<dbReference type="InterPro" id="IPR012337">
    <property type="entry name" value="RNaseH-like_sf"/>
</dbReference>
<dbReference type="InterPro" id="IPR021109">
    <property type="entry name" value="Peptidase_aspartic_dom_sf"/>
</dbReference>
<dbReference type="Pfam" id="PF00665">
    <property type="entry name" value="rve"/>
    <property type="match status" value="1"/>
</dbReference>
<dbReference type="Pfam" id="PF17921">
    <property type="entry name" value="Integrase_H2C2"/>
    <property type="match status" value="1"/>
</dbReference>
<proteinExistence type="predicted"/>
<dbReference type="SUPFAM" id="SSF53098">
    <property type="entry name" value="Ribonuclease H-like"/>
    <property type="match status" value="1"/>
</dbReference>
<dbReference type="Gene3D" id="2.40.70.10">
    <property type="entry name" value="Acid Proteases"/>
    <property type="match status" value="1"/>
</dbReference>
<protein>
    <recommendedName>
        <fullName evidence="1">Integrase catalytic domain-containing protein</fullName>
    </recommendedName>
</protein>
<evidence type="ECO:0000313" key="2">
    <source>
        <dbReference type="EMBL" id="CAC5378512.1"/>
    </source>
</evidence>
<feature type="domain" description="Integrase catalytic" evidence="1">
    <location>
        <begin position="622"/>
        <end position="781"/>
    </location>
</feature>
<dbReference type="InterPro" id="IPR041588">
    <property type="entry name" value="Integrase_H2C2"/>
</dbReference>
<dbReference type="FunFam" id="3.30.420.10:FF:000032">
    <property type="entry name" value="Retrovirus-related Pol polyprotein from transposon 297-like Protein"/>
    <property type="match status" value="1"/>
</dbReference>
<organism evidence="2 3">
    <name type="scientific">Mytilus coruscus</name>
    <name type="common">Sea mussel</name>
    <dbReference type="NCBI Taxonomy" id="42192"/>
    <lineage>
        <taxon>Eukaryota</taxon>
        <taxon>Metazoa</taxon>
        <taxon>Spiralia</taxon>
        <taxon>Lophotrochozoa</taxon>
        <taxon>Mollusca</taxon>
        <taxon>Bivalvia</taxon>
        <taxon>Autobranchia</taxon>
        <taxon>Pteriomorphia</taxon>
        <taxon>Mytilida</taxon>
        <taxon>Mytiloidea</taxon>
        <taxon>Mytilidae</taxon>
        <taxon>Mytilinae</taxon>
        <taxon>Mytilus</taxon>
    </lineage>
</organism>
<dbReference type="Proteomes" id="UP000507470">
    <property type="component" value="Unassembled WGS sequence"/>
</dbReference>
<dbReference type="InterPro" id="IPR050951">
    <property type="entry name" value="Retrovirus_Pol_polyprotein"/>
</dbReference>
<keyword evidence="3" id="KW-1185">Reference proteome</keyword>
<reference evidence="2 3" key="1">
    <citation type="submission" date="2020-06" db="EMBL/GenBank/DDBJ databases">
        <authorList>
            <person name="Li R."/>
            <person name="Bekaert M."/>
        </authorList>
    </citation>
    <scope>NUCLEOTIDE SEQUENCE [LARGE SCALE GENOMIC DNA]</scope>
    <source>
        <strain evidence="3">wild</strain>
    </source>
</reference>
<dbReference type="PROSITE" id="PS50994">
    <property type="entry name" value="INTEGRASE"/>
    <property type="match status" value="1"/>
</dbReference>
<dbReference type="InterPro" id="IPR054465">
    <property type="entry name" value="Integrase_p58-like_C"/>
</dbReference>
<dbReference type="InterPro" id="IPR001584">
    <property type="entry name" value="Integrase_cat-core"/>
</dbReference>
<dbReference type="Gene3D" id="3.30.420.10">
    <property type="entry name" value="Ribonuclease H-like superfamily/Ribonuclease H"/>
    <property type="match status" value="1"/>
</dbReference>
<dbReference type="SUPFAM" id="SSF56672">
    <property type="entry name" value="DNA/RNA polymerases"/>
    <property type="match status" value="1"/>
</dbReference>
<accession>A0A6J8B3W4</accession>
<gene>
    <name evidence="2" type="ORF">MCOR_14705</name>
</gene>
<dbReference type="Pfam" id="PF22938">
    <property type="entry name" value="Integrase_p58_C"/>
    <property type="match status" value="1"/>
</dbReference>
<dbReference type="InterPro" id="IPR036397">
    <property type="entry name" value="RNaseH_sf"/>
</dbReference>
<dbReference type="PANTHER" id="PTHR37984">
    <property type="entry name" value="PROTEIN CBG26694"/>
    <property type="match status" value="1"/>
</dbReference>
<dbReference type="GO" id="GO:0015074">
    <property type="term" value="P:DNA integration"/>
    <property type="evidence" value="ECO:0007669"/>
    <property type="project" value="InterPro"/>
</dbReference>
<dbReference type="PANTHER" id="PTHR37984:SF15">
    <property type="entry name" value="INTEGRASE CATALYTIC DOMAIN-CONTAINING PROTEIN"/>
    <property type="match status" value="1"/>
</dbReference>
<dbReference type="EMBL" id="CACVKT020002575">
    <property type="protein sequence ID" value="CAC5378512.1"/>
    <property type="molecule type" value="Genomic_DNA"/>
</dbReference>
<dbReference type="Gene3D" id="3.10.10.10">
    <property type="entry name" value="HIV Type 1 Reverse Transcriptase, subunit A, domain 1"/>
    <property type="match status" value="1"/>
</dbReference>